<dbReference type="PANTHER" id="PTHR12942:SF2">
    <property type="entry name" value="PRE-MRNA-SPLICING FACTOR SLU7"/>
    <property type="match status" value="1"/>
</dbReference>
<keyword evidence="5 7" id="KW-0508">mRNA splicing</keyword>
<comment type="similarity">
    <text evidence="2 7">Belongs to the SLU7 family.</text>
</comment>
<keyword evidence="4 7" id="KW-0747">Spliceosome</keyword>
<dbReference type="InParanoid" id="A0A448YTX5"/>
<keyword evidence="3 7" id="KW-0507">mRNA processing</keyword>
<dbReference type="GO" id="GO:0030628">
    <property type="term" value="F:pre-mRNA 3'-splice site binding"/>
    <property type="evidence" value="ECO:0007669"/>
    <property type="project" value="UniProtKB-UniRule"/>
</dbReference>
<evidence type="ECO:0000313" key="10">
    <source>
        <dbReference type="EMBL" id="VEU24374.1"/>
    </source>
</evidence>
<comment type="subcellular location">
    <subcellularLocation>
        <location evidence="1 7">Nucleus</location>
    </subcellularLocation>
</comment>
<evidence type="ECO:0000256" key="1">
    <source>
        <dbReference type="ARBA" id="ARBA00004123"/>
    </source>
</evidence>
<evidence type="ECO:0000313" key="11">
    <source>
        <dbReference type="Proteomes" id="UP000290900"/>
    </source>
</evidence>
<evidence type="ECO:0000256" key="2">
    <source>
        <dbReference type="ARBA" id="ARBA00007203"/>
    </source>
</evidence>
<dbReference type="GO" id="GO:0000398">
    <property type="term" value="P:mRNA splicing, via spliceosome"/>
    <property type="evidence" value="ECO:0007669"/>
    <property type="project" value="UniProtKB-UniRule"/>
</dbReference>
<feature type="region of interest" description="Disordered" evidence="8">
    <location>
        <begin position="41"/>
        <end position="112"/>
    </location>
</feature>
<evidence type="ECO:0000256" key="5">
    <source>
        <dbReference type="ARBA" id="ARBA00023187"/>
    </source>
</evidence>
<evidence type="ECO:0000256" key="7">
    <source>
        <dbReference type="RuleBase" id="RU367071"/>
    </source>
</evidence>
<gene>
    <name evidence="10" type="ORF">BRENAR_LOCUS5102</name>
</gene>
<name>A0A448YTX5_BRENA</name>
<proteinExistence type="inferred from homology"/>
<evidence type="ECO:0000256" key="6">
    <source>
        <dbReference type="ARBA" id="ARBA00023242"/>
    </source>
</evidence>
<feature type="compositionally biased region" description="Basic and acidic residues" evidence="8">
    <location>
        <begin position="81"/>
        <end position="97"/>
    </location>
</feature>
<evidence type="ECO:0000259" key="9">
    <source>
        <dbReference type="Pfam" id="PF11708"/>
    </source>
</evidence>
<evidence type="ECO:0000256" key="3">
    <source>
        <dbReference type="ARBA" id="ARBA00022664"/>
    </source>
</evidence>
<dbReference type="OrthoDB" id="249612at2759"/>
<dbReference type="EMBL" id="CAACVR010000076">
    <property type="protein sequence ID" value="VEU24374.1"/>
    <property type="molecule type" value="Genomic_DNA"/>
</dbReference>
<feature type="compositionally biased region" description="Basic and acidic residues" evidence="8">
    <location>
        <begin position="167"/>
        <end position="181"/>
    </location>
</feature>
<feature type="compositionally biased region" description="Basic and acidic residues" evidence="8">
    <location>
        <begin position="207"/>
        <end position="217"/>
    </location>
</feature>
<dbReference type="InterPro" id="IPR021715">
    <property type="entry name" value="Slu7_dom"/>
</dbReference>
<accession>A0A448YTX5</accession>
<evidence type="ECO:0000256" key="8">
    <source>
        <dbReference type="SAM" id="MobiDB-lite"/>
    </source>
</evidence>
<comment type="function">
    <text evidence="7">Involved in pre-mRNA splicing.</text>
</comment>
<reference evidence="10 11" key="1">
    <citation type="submission" date="2018-12" db="EMBL/GenBank/DDBJ databases">
        <authorList>
            <person name="Tiukova I."/>
            <person name="Dainat J."/>
        </authorList>
    </citation>
    <scope>NUCLEOTIDE SEQUENCE [LARGE SCALE GENOMIC DNA]</scope>
</reference>
<dbReference type="GO" id="GO:0005681">
    <property type="term" value="C:spliceosomal complex"/>
    <property type="evidence" value="ECO:0007669"/>
    <property type="project" value="UniProtKB-UniRule"/>
</dbReference>
<dbReference type="AlphaFoldDB" id="A0A448YTX5"/>
<dbReference type="Proteomes" id="UP000290900">
    <property type="component" value="Unassembled WGS sequence"/>
</dbReference>
<feature type="compositionally biased region" description="Basic and acidic residues" evidence="8">
    <location>
        <begin position="48"/>
        <end position="65"/>
    </location>
</feature>
<feature type="region of interest" description="Disordered" evidence="8">
    <location>
        <begin position="207"/>
        <end position="232"/>
    </location>
</feature>
<dbReference type="InterPro" id="IPR039974">
    <property type="entry name" value="Splicing_factor_SLU7"/>
</dbReference>
<feature type="region of interest" description="Disordered" evidence="8">
    <location>
        <begin position="161"/>
        <end position="181"/>
    </location>
</feature>
<dbReference type="STRING" id="13370.A0A448YTX5"/>
<keyword evidence="11" id="KW-1185">Reference proteome</keyword>
<dbReference type="Pfam" id="PF11708">
    <property type="entry name" value="Slu7"/>
    <property type="match status" value="1"/>
</dbReference>
<keyword evidence="6 7" id="KW-0539">Nucleus</keyword>
<dbReference type="FunCoup" id="A0A448YTX5">
    <property type="interactions" value="501"/>
</dbReference>
<protein>
    <recommendedName>
        <fullName evidence="7">Pre-mRNA-splicing factor SLU7</fullName>
    </recommendedName>
</protein>
<dbReference type="PANTHER" id="PTHR12942">
    <property type="entry name" value="STEP II SPLICING FACTOR SLU7"/>
    <property type="match status" value="1"/>
</dbReference>
<evidence type="ECO:0000256" key="4">
    <source>
        <dbReference type="ARBA" id="ARBA00022728"/>
    </source>
</evidence>
<organism evidence="10 11">
    <name type="scientific">Brettanomyces naardenensis</name>
    <name type="common">Yeast</name>
    <dbReference type="NCBI Taxonomy" id="13370"/>
    <lineage>
        <taxon>Eukaryota</taxon>
        <taxon>Fungi</taxon>
        <taxon>Dikarya</taxon>
        <taxon>Ascomycota</taxon>
        <taxon>Saccharomycotina</taxon>
        <taxon>Pichiomycetes</taxon>
        <taxon>Pichiales</taxon>
        <taxon>Pichiaceae</taxon>
        <taxon>Brettanomyces</taxon>
    </lineage>
</organism>
<feature type="region of interest" description="Disordered" evidence="8">
    <location>
        <begin position="254"/>
        <end position="273"/>
    </location>
</feature>
<sequence length="403" mass="46606">MSGANGTNEKKPRFDASGKQINDYIPYYIAKKPWYYESEALASNSNSRKRDINEGLEKETTEERFKHQRVNPESESVPNNEPRKGEGIVDEFDKVGETEGEAEGETKRVTKDLEMDKSSAIKKKQKGLAFKAVCGNCGSSRHRTKECLEKPRKIKFKYRLGKKKPTRKEGDHEYLVRKESSSYDEKRDRWHGFDAVNEYDHQLDEMKKREKKLEKAYGSDLGTADSDKLDDDEMEELRDLGLLDDAKERKKEGSVKMLMENNPLAAGKDAKAPVRSLDDKPRYLEVIKTGEELRFNPKSRVYKDLKEGYLNDRGQFIPYLNGEAEEFEKMKQFTHKVQEERQEKWENGEKSVNSLTNLSYTEEASPTAVMLAAREEKKKEELLRQTKRNELLLKYGALGTKND</sequence>
<comment type="subunit">
    <text evidence="7">Associated with the spliceosome.</text>
</comment>
<feature type="domain" description="Pre-mRNA-splicing factor SLU7" evidence="9">
    <location>
        <begin position="182"/>
        <end position="397"/>
    </location>
</feature>